<comment type="caution">
    <text evidence="1">The sequence shown here is derived from an EMBL/GenBank/DDBJ whole genome shotgun (WGS) entry which is preliminary data.</text>
</comment>
<protein>
    <submittedName>
        <fullName evidence="1">Uncharacterized protein</fullName>
    </submittedName>
</protein>
<reference evidence="1 2" key="1">
    <citation type="journal article" date="2017" name="Front. Microbiol.">
        <title>New Insights into the Diversity of the Genus Faecalibacterium.</title>
        <authorList>
            <person name="Benevides L."/>
            <person name="Burman S."/>
            <person name="Martin R."/>
            <person name="Robert V."/>
            <person name="Thomas M."/>
            <person name="Miquel S."/>
            <person name="Chain F."/>
            <person name="Sokol H."/>
            <person name="Bermudez-Humaran L.G."/>
            <person name="Morrison M."/>
            <person name="Langella P."/>
            <person name="Azevedo V.A."/>
            <person name="Chatel J.M."/>
            <person name="Soares S."/>
        </authorList>
    </citation>
    <scope>NUCLEOTIDE SEQUENCE [LARGE SCALE GENOMIC DNA]</scope>
    <source>
        <strain evidence="1 2">CNCM I 4542</strain>
    </source>
</reference>
<evidence type="ECO:0000313" key="1">
    <source>
        <dbReference type="EMBL" id="PLK28429.1"/>
    </source>
</evidence>
<dbReference type="Proteomes" id="UP000221015">
    <property type="component" value="Unassembled WGS sequence"/>
</dbReference>
<name>A0A2J4JKN4_9FIRM</name>
<proteinExistence type="predicted"/>
<evidence type="ECO:0000313" key="2">
    <source>
        <dbReference type="Proteomes" id="UP000221015"/>
    </source>
</evidence>
<dbReference type="AlphaFoldDB" id="A0A2J4JKN4"/>
<accession>A0A2J4JKN4</accession>
<sequence length="80" mass="9696">MRNCRFFKKFHSIPALWMNRASGGEMSHIPAMKKDIWWEIWGISTEFQGIRFLRFHCTPKNIRDLYFMMVLDTVCSEKFM</sequence>
<organism evidence="1 2">
    <name type="scientific">Faecalibacterium prausnitzii</name>
    <dbReference type="NCBI Taxonomy" id="853"/>
    <lineage>
        <taxon>Bacteria</taxon>
        <taxon>Bacillati</taxon>
        <taxon>Bacillota</taxon>
        <taxon>Clostridia</taxon>
        <taxon>Eubacteriales</taxon>
        <taxon>Oscillospiraceae</taxon>
        <taxon>Faecalibacterium</taxon>
    </lineage>
</organism>
<dbReference type="EMBL" id="NMTS02000102">
    <property type="protein sequence ID" value="PLK28429.1"/>
    <property type="molecule type" value="Genomic_DNA"/>
</dbReference>
<gene>
    <name evidence="1" type="ORF">CGS50_014330</name>
</gene>